<evidence type="ECO:0000256" key="1">
    <source>
        <dbReference type="SAM" id="Phobius"/>
    </source>
</evidence>
<keyword evidence="1" id="KW-0472">Membrane</keyword>
<keyword evidence="3" id="KW-1185">Reference proteome</keyword>
<sequence length="86" mass="9146">MYMNCEGGRVGFGVAVIMLSGASSMSRRQGYGEEWLEQDCYLVKDGVYIGAGVLVLLTTAALLSSAALFSTINLNHAQSKMPPQLG</sequence>
<feature type="transmembrane region" description="Helical" evidence="1">
    <location>
        <begin position="48"/>
        <end position="72"/>
    </location>
</feature>
<accession>A0A9Q0JNG8</accession>
<gene>
    <name evidence="2" type="ORF">Tsubulata_005585</name>
</gene>
<dbReference type="InterPro" id="IPR009606">
    <property type="entry name" value="DEAL/Modifying_wall_lignin1/2"/>
</dbReference>
<organism evidence="2 3">
    <name type="scientific">Turnera subulata</name>
    <dbReference type="NCBI Taxonomy" id="218843"/>
    <lineage>
        <taxon>Eukaryota</taxon>
        <taxon>Viridiplantae</taxon>
        <taxon>Streptophyta</taxon>
        <taxon>Embryophyta</taxon>
        <taxon>Tracheophyta</taxon>
        <taxon>Spermatophyta</taxon>
        <taxon>Magnoliopsida</taxon>
        <taxon>eudicotyledons</taxon>
        <taxon>Gunneridae</taxon>
        <taxon>Pentapetalae</taxon>
        <taxon>rosids</taxon>
        <taxon>fabids</taxon>
        <taxon>Malpighiales</taxon>
        <taxon>Passifloraceae</taxon>
        <taxon>Turnera</taxon>
    </lineage>
</organism>
<comment type="caution">
    <text evidence="2">The sequence shown here is derived from an EMBL/GenBank/DDBJ whole genome shotgun (WGS) entry which is preliminary data.</text>
</comment>
<reference evidence="2" key="1">
    <citation type="submission" date="2022-02" db="EMBL/GenBank/DDBJ databases">
        <authorList>
            <person name="Henning P.M."/>
            <person name="McCubbin A.G."/>
            <person name="Shore J.S."/>
        </authorList>
    </citation>
    <scope>NUCLEOTIDE SEQUENCE</scope>
    <source>
        <strain evidence="2">F60SS</strain>
        <tissue evidence="2">Leaves</tissue>
    </source>
</reference>
<evidence type="ECO:0000313" key="2">
    <source>
        <dbReference type="EMBL" id="KAJ4847352.1"/>
    </source>
</evidence>
<dbReference type="AlphaFoldDB" id="A0A9Q0JNG8"/>
<dbReference type="OrthoDB" id="1877293at2759"/>
<dbReference type="Proteomes" id="UP001141552">
    <property type="component" value="Unassembled WGS sequence"/>
</dbReference>
<protein>
    <submittedName>
        <fullName evidence="2">Uncharacterized protein</fullName>
    </submittedName>
</protein>
<dbReference type="Pfam" id="PF06749">
    <property type="entry name" value="DUF1218"/>
    <property type="match status" value="1"/>
</dbReference>
<reference evidence="2" key="2">
    <citation type="journal article" date="2023" name="Plants (Basel)">
        <title>Annotation of the Turnera subulata (Passifloraceae) Draft Genome Reveals the S-Locus Evolved after the Divergence of Turneroideae from Passifloroideae in a Stepwise Manner.</title>
        <authorList>
            <person name="Henning P.M."/>
            <person name="Roalson E.H."/>
            <person name="Mir W."/>
            <person name="McCubbin A.G."/>
            <person name="Shore J.S."/>
        </authorList>
    </citation>
    <scope>NUCLEOTIDE SEQUENCE</scope>
    <source>
        <strain evidence="2">F60SS</strain>
    </source>
</reference>
<evidence type="ECO:0000313" key="3">
    <source>
        <dbReference type="Proteomes" id="UP001141552"/>
    </source>
</evidence>
<name>A0A9Q0JNG8_9ROSI</name>
<proteinExistence type="predicted"/>
<dbReference type="EMBL" id="JAKUCV010001184">
    <property type="protein sequence ID" value="KAJ4847352.1"/>
    <property type="molecule type" value="Genomic_DNA"/>
</dbReference>
<keyword evidence="1" id="KW-1133">Transmembrane helix</keyword>
<keyword evidence="1" id="KW-0812">Transmembrane</keyword>